<reference evidence="2 3" key="1">
    <citation type="submission" date="2019-03" db="EMBL/GenBank/DDBJ databases">
        <title>First draft genome of Liparis tanakae, snailfish: a comprehensive survey of snailfish specific genes.</title>
        <authorList>
            <person name="Kim W."/>
            <person name="Song I."/>
            <person name="Jeong J.-H."/>
            <person name="Kim D."/>
            <person name="Kim S."/>
            <person name="Ryu S."/>
            <person name="Song J.Y."/>
            <person name="Lee S.K."/>
        </authorList>
    </citation>
    <scope>NUCLEOTIDE SEQUENCE [LARGE SCALE GENOMIC DNA]</scope>
    <source>
        <tissue evidence="2">Muscle</tissue>
    </source>
</reference>
<proteinExistence type="predicted"/>
<evidence type="ECO:0000313" key="3">
    <source>
        <dbReference type="Proteomes" id="UP000314294"/>
    </source>
</evidence>
<protein>
    <submittedName>
        <fullName evidence="2">Uncharacterized protein</fullName>
    </submittedName>
</protein>
<sequence length="235" mass="25439">MENQKLSQNGCEEEITSIIPIGQEKGLCGMAGQGRQDTTAAVLGSRPGLWPQSGRLLSLDWFRFQRCIFLQYSSESTWSIPADFRTAEGRKQSRYSGESTYDVKQRLGHLQGLHPHGAGGGAAGHTEQTEEQHEAHVGTSAEHQHQHMDPRLQNTGGSVNTTGEARSCCHFLSGPPITITENHSDCLVRSVALDDLVQQDDEKSRGVDGGAEGQLADAGSCEGLRQQRSIGTRTG</sequence>
<comment type="caution">
    <text evidence="2">The sequence shown here is derived from an EMBL/GenBank/DDBJ whole genome shotgun (WGS) entry which is preliminary data.</text>
</comment>
<dbReference type="Proteomes" id="UP000314294">
    <property type="component" value="Unassembled WGS sequence"/>
</dbReference>
<feature type="compositionally biased region" description="Polar residues" evidence="1">
    <location>
        <begin position="226"/>
        <end position="235"/>
    </location>
</feature>
<feature type="region of interest" description="Disordered" evidence="1">
    <location>
        <begin position="110"/>
        <end position="159"/>
    </location>
</feature>
<feature type="compositionally biased region" description="Basic and acidic residues" evidence="1">
    <location>
        <begin position="127"/>
        <end position="150"/>
    </location>
</feature>
<evidence type="ECO:0000256" key="1">
    <source>
        <dbReference type="SAM" id="MobiDB-lite"/>
    </source>
</evidence>
<name>A0A4Z2GHT2_9TELE</name>
<feature type="region of interest" description="Disordered" evidence="1">
    <location>
        <begin position="200"/>
        <end position="235"/>
    </location>
</feature>
<organism evidence="2 3">
    <name type="scientific">Liparis tanakae</name>
    <name type="common">Tanaka's snailfish</name>
    <dbReference type="NCBI Taxonomy" id="230148"/>
    <lineage>
        <taxon>Eukaryota</taxon>
        <taxon>Metazoa</taxon>
        <taxon>Chordata</taxon>
        <taxon>Craniata</taxon>
        <taxon>Vertebrata</taxon>
        <taxon>Euteleostomi</taxon>
        <taxon>Actinopterygii</taxon>
        <taxon>Neopterygii</taxon>
        <taxon>Teleostei</taxon>
        <taxon>Neoteleostei</taxon>
        <taxon>Acanthomorphata</taxon>
        <taxon>Eupercaria</taxon>
        <taxon>Perciformes</taxon>
        <taxon>Cottioidei</taxon>
        <taxon>Cottales</taxon>
        <taxon>Liparidae</taxon>
        <taxon>Liparis</taxon>
    </lineage>
</organism>
<evidence type="ECO:0000313" key="2">
    <source>
        <dbReference type="EMBL" id="TNN52463.1"/>
    </source>
</evidence>
<gene>
    <name evidence="2" type="ORF">EYF80_037322</name>
</gene>
<accession>A0A4Z2GHT2</accession>
<dbReference type="AlphaFoldDB" id="A0A4Z2GHT2"/>
<dbReference type="EMBL" id="SRLO01000546">
    <property type="protein sequence ID" value="TNN52463.1"/>
    <property type="molecule type" value="Genomic_DNA"/>
</dbReference>
<keyword evidence="3" id="KW-1185">Reference proteome</keyword>